<protein>
    <submittedName>
        <fullName evidence="1">Uncharacterized protein</fullName>
    </submittedName>
</protein>
<organism evidence="1 2">
    <name type="scientific">Ophiocordyceps polyrhachis-furcata BCC 54312</name>
    <dbReference type="NCBI Taxonomy" id="1330021"/>
    <lineage>
        <taxon>Eukaryota</taxon>
        <taxon>Fungi</taxon>
        <taxon>Dikarya</taxon>
        <taxon>Ascomycota</taxon>
        <taxon>Pezizomycotina</taxon>
        <taxon>Sordariomycetes</taxon>
        <taxon>Hypocreomycetidae</taxon>
        <taxon>Hypocreales</taxon>
        <taxon>Ophiocordycipitaceae</taxon>
        <taxon>Ophiocordyceps</taxon>
    </lineage>
</organism>
<reference evidence="1 2" key="1">
    <citation type="journal article" date="2015" name="BMC Genomics">
        <title>Insights from the genome of Ophiocordyceps polyrhachis-furcata to pathogenicity and host specificity in insect fungi.</title>
        <authorList>
            <person name="Wichadakul D."/>
            <person name="Kobmoo N."/>
            <person name="Ingsriswang S."/>
            <person name="Tangphatsornruang S."/>
            <person name="Chantasingh D."/>
            <person name="Luangsa-ard J.J."/>
            <person name="Eurwilaichitr L."/>
        </authorList>
    </citation>
    <scope>NUCLEOTIDE SEQUENCE [LARGE SCALE GENOMIC DNA]</scope>
    <source>
        <strain evidence="1 2">BCC 54312</strain>
    </source>
</reference>
<accession>A0A367LDK1</accession>
<keyword evidence="2" id="KW-1185">Reference proteome</keyword>
<dbReference type="Pfam" id="PF12296">
    <property type="entry name" value="HsbA"/>
    <property type="match status" value="1"/>
</dbReference>
<dbReference type="EMBL" id="LKCN02000007">
    <property type="protein sequence ID" value="RCI12499.1"/>
    <property type="molecule type" value="Genomic_DNA"/>
</dbReference>
<proteinExistence type="predicted"/>
<evidence type="ECO:0000313" key="2">
    <source>
        <dbReference type="Proteomes" id="UP000253664"/>
    </source>
</evidence>
<gene>
    <name evidence="1" type="ORF">L249_0171</name>
</gene>
<sequence length="304" mass="33071">MAVSRFIRKEMVAGVVTTKNIRRPGKCSSTRSACATVTEFHHAQQHPIIFSIIIHSLEAMNKSLYIYLYATSSPPSRIQLNRSNNTITHFRPSPLQQTIENHTPLHFSPKSKKKNMHLLSITTLALTALTSTANARTAAHSSISQINDNLLATEQSVSNWAGGLLTMPPVLMRAKSLMDSLNAGVVATKSTGTLTEEEAKNLVELAKNSGESARQLSDSLVSAKSKFAQIPLADVFVSGLMSAYGKRTEELGSALEDKVPEANKRVAEAIESIQDSIKLAQEAYTSIRPTGLHSCILILSIVFE</sequence>
<dbReference type="Gene3D" id="1.20.1280.140">
    <property type="match status" value="1"/>
</dbReference>
<dbReference type="GO" id="GO:0005576">
    <property type="term" value="C:extracellular region"/>
    <property type="evidence" value="ECO:0007669"/>
    <property type="project" value="TreeGrafter"/>
</dbReference>
<dbReference type="PANTHER" id="PTHR38123:SF6">
    <property type="entry name" value="CELL WALL SERINE-THREONINE-RICH GALACTOMANNOPROTEIN MP1 (AFU_ORTHOLOGUE AFUA_4G03240)"/>
    <property type="match status" value="1"/>
</dbReference>
<comment type="caution">
    <text evidence="1">The sequence shown here is derived from an EMBL/GenBank/DDBJ whole genome shotgun (WGS) entry which is preliminary data.</text>
</comment>
<evidence type="ECO:0000313" key="1">
    <source>
        <dbReference type="EMBL" id="RCI12499.1"/>
    </source>
</evidence>
<name>A0A367LDK1_9HYPO</name>
<dbReference type="AlphaFoldDB" id="A0A367LDK1"/>
<dbReference type="PANTHER" id="PTHR38123">
    <property type="entry name" value="CELL WALL SERINE-THREONINE-RICH GALACTOMANNOPROTEIN MP1 (AFU_ORTHOLOGUE AFUA_4G03240)"/>
    <property type="match status" value="1"/>
</dbReference>
<dbReference type="Proteomes" id="UP000253664">
    <property type="component" value="Unassembled WGS sequence"/>
</dbReference>
<dbReference type="OrthoDB" id="4925165at2759"/>
<dbReference type="InterPro" id="IPR021054">
    <property type="entry name" value="Cell_wall_mannoprotein_1"/>
</dbReference>